<evidence type="ECO:0000259" key="6">
    <source>
        <dbReference type="PROSITE" id="PS51898"/>
    </source>
</evidence>
<dbReference type="Pfam" id="PF14659">
    <property type="entry name" value="Phage_int_SAM_3"/>
    <property type="match status" value="1"/>
</dbReference>
<dbReference type="InterPro" id="IPR010998">
    <property type="entry name" value="Integrase_recombinase_N"/>
</dbReference>
<reference evidence="8" key="1">
    <citation type="submission" date="2023-04" db="EMBL/GenBank/DDBJ databases">
        <title>Uncovering the Secrets of Slow-Growing Bacteria in Tropical Savanna Soil through Cultivation and Genomic Analysis.</title>
        <authorList>
            <person name="Goncalves O.S."/>
            <person name="Santana M.F."/>
        </authorList>
    </citation>
    <scope>NUCLEOTIDE SEQUENCE</scope>
    <source>
        <strain evidence="8">ANTI</strain>
    </source>
</reference>
<dbReference type="Gene3D" id="1.10.443.10">
    <property type="entry name" value="Intergrase catalytic core"/>
    <property type="match status" value="1"/>
</dbReference>
<accession>A0AAP4A404</accession>
<dbReference type="PANTHER" id="PTHR30629:SF2">
    <property type="entry name" value="PROPHAGE INTEGRASE INTS-RELATED"/>
    <property type="match status" value="1"/>
</dbReference>
<evidence type="ECO:0000256" key="2">
    <source>
        <dbReference type="ARBA" id="ARBA00022908"/>
    </source>
</evidence>
<keyword evidence="3 5" id="KW-0238">DNA-binding</keyword>
<evidence type="ECO:0000256" key="5">
    <source>
        <dbReference type="PROSITE-ProRule" id="PRU01248"/>
    </source>
</evidence>
<comment type="caution">
    <text evidence="8">The sequence shown here is derived from an EMBL/GenBank/DDBJ whole genome shotgun (WGS) entry which is preliminary data.</text>
</comment>
<dbReference type="Gene3D" id="1.10.150.130">
    <property type="match status" value="1"/>
</dbReference>
<dbReference type="InterPro" id="IPR004107">
    <property type="entry name" value="Integrase_SAM-like_N"/>
</dbReference>
<dbReference type="PROSITE" id="PS51898">
    <property type="entry name" value="TYR_RECOMBINASE"/>
    <property type="match status" value="1"/>
</dbReference>
<dbReference type="Pfam" id="PF14657">
    <property type="entry name" value="Arm-DNA-bind_4"/>
    <property type="match status" value="1"/>
</dbReference>
<dbReference type="InterPro" id="IPR044068">
    <property type="entry name" value="CB"/>
</dbReference>
<organism evidence="8 9">
    <name type="scientific">Paenibacillus polymyxa</name>
    <name type="common">Bacillus polymyxa</name>
    <dbReference type="NCBI Taxonomy" id="1406"/>
    <lineage>
        <taxon>Bacteria</taxon>
        <taxon>Bacillati</taxon>
        <taxon>Bacillota</taxon>
        <taxon>Bacilli</taxon>
        <taxon>Bacillales</taxon>
        <taxon>Paenibacillaceae</taxon>
        <taxon>Paenibacillus</taxon>
    </lineage>
</organism>
<dbReference type="GO" id="GO:0003677">
    <property type="term" value="F:DNA binding"/>
    <property type="evidence" value="ECO:0007669"/>
    <property type="project" value="UniProtKB-UniRule"/>
</dbReference>
<evidence type="ECO:0000256" key="4">
    <source>
        <dbReference type="ARBA" id="ARBA00023172"/>
    </source>
</evidence>
<dbReference type="EMBL" id="JARVWT010000016">
    <property type="protein sequence ID" value="MDH2334246.1"/>
    <property type="molecule type" value="Genomic_DNA"/>
</dbReference>
<dbReference type="PROSITE" id="PS51900">
    <property type="entry name" value="CB"/>
    <property type="match status" value="1"/>
</dbReference>
<evidence type="ECO:0000259" key="7">
    <source>
        <dbReference type="PROSITE" id="PS51900"/>
    </source>
</evidence>
<dbReference type="CDD" id="cd01189">
    <property type="entry name" value="INT_ICEBs1_C_like"/>
    <property type="match status" value="1"/>
</dbReference>
<feature type="domain" description="Tyr recombinase" evidence="6">
    <location>
        <begin position="176"/>
        <end position="375"/>
    </location>
</feature>
<name>A0AAP4A404_PAEPO</name>
<dbReference type="GO" id="GO:0015074">
    <property type="term" value="P:DNA integration"/>
    <property type="evidence" value="ECO:0007669"/>
    <property type="project" value="UniProtKB-KW"/>
</dbReference>
<evidence type="ECO:0000256" key="3">
    <source>
        <dbReference type="ARBA" id="ARBA00023125"/>
    </source>
</evidence>
<dbReference type="AlphaFoldDB" id="A0AAP4A404"/>
<gene>
    <name evidence="8" type="ORF">QDS18_25570</name>
</gene>
<sequence>MASFQKYTTKKDGTMWLYKYYTGEINPVTGKKKPSTKRGFKTKAEAKLDAAQTEKEIADGTFIKQDKTITFEEVYEQWYETNSPTFKPPTRKAVRSKFKSQILPHFGNIKINDITRSYCQEVINKIAKKIKSVENMKMYANQVFEFAVQMEISKSNPMEGVIIPKKESDHLAEGKKMRNFWEKHEIKKFLGITKQAYSYRDHLMFHLLIYTGARKGEVLALRWNDIDFREKTINLDKTLFFDKKTFTPLTSKTPASRRVLSLDDTTLALLKKHRTEQSRGIVQPIGSNDDRMVFTREDGTPIRLAYPNDKLNEIIRSNKLHKITVHGLRHTHASLLFEAGASIKEVQERLGHSDIKMTMNIYTHVTKAVKEKTADRFEKFMEFEPPIAGSDVVTNDQE</sequence>
<evidence type="ECO:0000313" key="9">
    <source>
        <dbReference type="Proteomes" id="UP001229409"/>
    </source>
</evidence>
<evidence type="ECO:0000256" key="1">
    <source>
        <dbReference type="ARBA" id="ARBA00008857"/>
    </source>
</evidence>
<dbReference type="Pfam" id="PF00589">
    <property type="entry name" value="Phage_integrase"/>
    <property type="match status" value="1"/>
</dbReference>
<keyword evidence="2" id="KW-0229">DNA integration</keyword>
<dbReference type="InterPro" id="IPR028259">
    <property type="entry name" value="AP2-like_int_N"/>
</dbReference>
<feature type="domain" description="Core-binding (CB)" evidence="7">
    <location>
        <begin position="69"/>
        <end position="148"/>
    </location>
</feature>
<protein>
    <submittedName>
        <fullName evidence="8">Site-specific integrase</fullName>
    </submittedName>
</protein>
<dbReference type="GO" id="GO:0006310">
    <property type="term" value="P:DNA recombination"/>
    <property type="evidence" value="ECO:0007669"/>
    <property type="project" value="UniProtKB-KW"/>
</dbReference>
<dbReference type="PANTHER" id="PTHR30629">
    <property type="entry name" value="PROPHAGE INTEGRASE"/>
    <property type="match status" value="1"/>
</dbReference>
<keyword evidence="4" id="KW-0233">DNA recombination</keyword>
<evidence type="ECO:0000313" key="8">
    <source>
        <dbReference type="EMBL" id="MDH2334246.1"/>
    </source>
</evidence>
<dbReference type="Proteomes" id="UP001229409">
    <property type="component" value="Unassembled WGS sequence"/>
</dbReference>
<dbReference type="RefSeq" id="WP_279836115.1">
    <property type="nucleotide sequence ID" value="NZ_JARVWT010000016.1"/>
</dbReference>
<dbReference type="InterPro" id="IPR013762">
    <property type="entry name" value="Integrase-like_cat_sf"/>
</dbReference>
<comment type="similarity">
    <text evidence="1">Belongs to the 'phage' integrase family.</text>
</comment>
<proteinExistence type="inferred from homology"/>
<dbReference type="InterPro" id="IPR002104">
    <property type="entry name" value="Integrase_catalytic"/>
</dbReference>
<dbReference type="InterPro" id="IPR011010">
    <property type="entry name" value="DNA_brk_join_enz"/>
</dbReference>
<dbReference type="InterPro" id="IPR050808">
    <property type="entry name" value="Phage_Integrase"/>
</dbReference>
<dbReference type="SUPFAM" id="SSF56349">
    <property type="entry name" value="DNA breaking-rejoining enzymes"/>
    <property type="match status" value="1"/>
</dbReference>